<evidence type="ECO:0000313" key="2">
    <source>
        <dbReference type="EMBL" id="ELZ33338.1"/>
    </source>
</evidence>
<accession>M0DEV1</accession>
<sequence length="67" mass="7305">MSTNTRPTTESQTTTSQSTPADAPSADAAPETTDDAESWVARCQRQFDSTRTDRLRNLADAENEAMP</sequence>
<dbReference type="AlphaFoldDB" id="M0DEV1"/>
<evidence type="ECO:0000256" key="1">
    <source>
        <dbReference type="SAM" id="MobiDB-lite"/>
    </source>
</evidence>
<protein>
    <submittedName>
        <fullName evidence="2">Uncharacterized protein</fullName>
    </submittedName>
</protein>
<dbReference type="EMBL" id="AOIV01000008">
    <property type="protein sequence ID" value="ELZ33338.1"/>
    <property type="molecule type" value="Genomic_DNA"/>
</dbReference>
<name>M0DEV1_HALPD</name>
<evidence type="ECO:0000313" key="3">
    <source>
        <dbReference type="Proteomes" id="UP000011513"/>
    </source>
</evidence>
<keyword evidence="3" id="KW-1185">Reference proteome</keyword>
<gene>
    <name evidence="2" type="ORF">C474_04640</name>
</gene>
<dbReference type="Proteomes" id="UP000011513">
    <property type="component" value="Unassembled WGS sequence"/>
</dbReference>
<proteinExistence type="predicted"/>
<dbReference type="RefSeq" id="WP_008384443.1">
    <property type="nucleotide sequence ID" value="NZ_AOIV01000008.1"/>
</dbReference>
<comment type="caution">
    <text evidence="2">The sequence shown here is derived from an EMBL/GenBank/DDBJ whole genome shotgun (WGS) entry which is preliminary data.</text>
</comment>
<dbReference type="InParanoid" id="M0DEV1"/>
<organism evidence="2 3">
    <name type="scientific">Halogeometricum pallidum JCM 14848</name>
    <dbReference type="NCBI Taxonomy" id="1227487"/>
    <lineage>
        <taxon>Archaea</taxon>
        <taxon>Methanobacteriati</taxon>
        <taxon>Methanobacteriota</taxon>
        <taxon>Stenosarchaea group</taxon>
        <taxon>Halobacteria</taxon>
        <taxon>Halobacteriales</taxon>
        <taxon>Haloferacaceae</taxon>
        <taxon>Halogeometricum</taxon>
    </lineage>
</organism>
<feature type="compositionally biased region" description="Low complexity" evidence="1">
    <location>
        <begin position="7"/>
        <end position="31"/>
    </location>
</feature>
<reference evidence="2 3" key="1">
    <citation type="journal article" date="2014" name="PLoS Genet.">
        <title>Phylogenetically driven sequencing of extremely halophilic archaea reveals strategies for static and dynamic osmo-response.</title>
        <authorList>
            <person name="Becker E.A."/>
            <person name="Seitzer P.M."/>
            <person name="Tritt A."/>
            <person name="Larsen D."/>
            <person name="Krusor M."/>
            <person name="Yao A.I."/>
            <person name="Wu D."/>
            <person name="Madern D."/>
            <person name="Eisen J.A."/>
            <person name="Darling A.E."/>
            <person name="Facciotti M.T."/>
        </authorList>
    </citation>
    <scope>NUCLEOTIDE SEQUENCE [LARGE SCALE GENOMIC DNA]</scope>
    <source>
        <strain evidence="2 3">JCM 14848</strain>
    </source>
</reference>
<feature type="region of interest" description="Disordered" evidence="1">
    <location>
        <begin position="1"/>
        <end position="39"/>
    </location>
</feature>